<protein>
    <submittedName>
        <fullName evidence="2">Uncharacterized protein</fullName>
    </submittedName>
</protein>
<feature type="compositionally biased region" description="Polar residues" evidence="1">
    <location>
        <begin position="64"/>
        <end position="79"/>
    </location>
</feature>
<reference evidence="3" key="1">
    <citation type="journal article" date="2021" name="G3 (Bethesda)">
        <title>Chromosome assembled and annotated genome sequence of Aspergillus flavus NRRL 3357.</title>
        <authorList>
            <person name="Skerker J.M."/>
            <person name="Pianalto K.M."/>
            <person name="Mondo S.J."/>
            <person name="Yang K."/>
            <person name="Arkin A.P."/>
            <person name="Keller N.P."/>
            <person name="Grigoriev I.V."/>
            <person name="Louise Glass N.L."/>
        </authorList>
    </citation>
    <scope>NUCLEOTIDE SEQUENCE [LARGE SCALE GENOMIC DNA]</scope>
    <source>
        <strain evidence="3">ATCC 200026 / FGSC A1120 / IAM 13836 / NRRL 3357 / JCM 12722 / SRRC 167</strain>
    </source>
</reference>
<proteinExistence type="predicted"/>
<keyword evidence="3" id="KW-1185">Reference proteome</keyword>
<evidence type="ECO:0000256" key="1">
    <source>
        <dbReference type="SAM" id="MobiDB-lite"/>
    </source>
</evidence>
<feature type="region of interest" description="Disordered" evidence="1">
    <location>
        <begin position="52"/>
        <end position="98"/>
    </location>
</feature>
<dbReference type="VEuPathDB" id="FungiDB:F9C07_2593"/>
<gene>
    <name evidence="2" type="ORF">F9C07_2593</name>
</gene>
<sequence length="98" mass="10786">MTMRLGGAPALTHRLWHSIDEEHGRNGYFDRLSTFLPVACLPGSLFIAVAKRTRERERKGKIQIASSSHGSTTQSNDRASNPDGKGWSGGFGPEDCWN</sequence>
<name>A0A7U2QRY2_ASPFN</name>
<dbReference type="EMBL" id="CP044622">
    <property type="protein sequence ID" value="QRD82483.1"/>
    <property type="molecule type" value="Genomic_DNA"/>
</dbReference>
<accession>A0A7U2QRY2</accession>
<dbReference type="Proteomes" id="UP000596276">
    <property type="component" value="Chromosome 2"/>
</dbReference>
<evidence type="ECO:0000313" key="3">
    <source>
        <dbReference type="Proteomes" id="UP000596276"/>
    </source>
</evidence>
<organism evidence="2 3">
    <name type="scientific">Aspergillus flavus (strain ATCC 200026 / FGSC A1120 / IAM 13836 / NRRL 3357 / JCM 12722 / SRRC 167)</name>
    <dbReference type="NCBI Taxonomy" id="332952"/>
    <lineage>
        <taxon>Eukaryota</taxon>
        <taxon>Fungi</taxon>
        <taxon>Dikarya</taxon>
        <taxon>Ascomycota</taxon>
        <taxon>Pezizomycotina</taxon>
        <taxon>Eurotiomycetes</taxon>
        <taxon>Eurotiomycetidae</taxon>
        <taxon>Eurotiales</taxon>
        <taxon>Aspergillaceae</taxon>
        <taxon>Aspergillus</taxon>
        <taxon>Aspergillus subgen. Circumdati</taxon>
    </lineage>
</organism>
<evidence type="ECO:0000313" key="2">
    <source>
        <dbReference type="EMBL" id="QRD82483.1"/>
    </source>
</evidence>
<dbReference type="AlphaFoldDB" id="A0A7U2QRY2"/>